<organism evidence="2 3">
    <name type="scientific">Sistotremastrum suecicum HHB10207 ss-3</name>
    <dbReference type="NCBI Taxonomy" id="1314776"/>
    <lineage>
        <taxon>Eukaryota</taxon>
        <taxon>Fungi</taxon>
        <taxon>Dikarya</taxon>
        <taxon>Basidiomycota</taxon>
        <taxon>Agaricomycotina</taxon>
        <taxon>Agaricomycetes</taxon>
        <taxon>Sistotremastrales</taxon>
        <taxon>Sistotremastraceae</taxon>
        <taxon>Sistotremastrum</taxon>
    </lineage>
</organism>
<keyword evidence="3" id="KW-1185">Reference proteome</keyword>
<dbReference type="AlphaFoldDB" id="A0A165XAM8"/>
<evidence type="ECO:0000313" key="2">
    <source>
        <dbReference type="EMBL" id="KZT32002.1"/>
    </source>
</evidence>
<dbReference type="EMBL" id="KV428408">
    <property type="protein sequence ID" value="KZT32002.1"/>
    <property type="molecule type" value="Genomic_DNA"/>
</dbReference>
<dbReference type="Proteomes" id="UP000076798">
    <property type="component" value="Unassembled WGS sequence"/>
</dbReference>
<protein>
    <submittedName>
        <fullName evidence="2">Uncharacterized protein</fullName>
    </submittedName>
</protein>
<accession>A0A165XAM8</accession>
<reference evidence="2 3" key="1">
    <citation type="journal article" date="2016" name="Mol. Biol. Evol.">
        <title>Comparative Genomics of Early-Diverging Mushroom-Forming Fungi Provides Insights into the Origins of Lignocellulose Decay Capabilities.</title>
        <authorList>
            <person name="Nagy L.G."/>
            <person name="Riley R."/>
            <person name="Tritt A."/>
            <person name="Adam C."/>
            <person name="Daum C."/>
            <person name="Floudas D."/>
            <person name="Sun H."/>
            <person name="Yadav J.S."/>
            <person name="Pangilinan J."/>
            <person name="Larsson K.H."/>
            <person name="Matsuura K."/>
            <person name="Barry K."/>
            <person name="Labutti K."/>
            <person name="Kuo R."/>
            <person name="Ohm R.A."/>
            <person name="Bhattacharya S.S."/>
            <person name="Shirouzu T."/>
            <person name="Yoshinaga Y."/>
            <person name="Martin F.M."/>
            <person name="Grigoriev I.V."/>
            <person name="Hibbett D.S."/>
        </authorList>
    </citation>
    <scope>NUCLEOTIDE SEQUENCE [LARGE SCALE GENOMIC DNA]</scope>
    <source>
        <strain evidence="2 3">HHB10207 ss-3</strain>
    </source>
</reference>
<sequence>MMREFRGTARYPGTKPEKRDYDAEGEDTLQRSSIISHVKEATDCPRLKRLRKKMFDRFQTDLEERMAAMKSVERLRRSQAEKSLKEVDEDNAYPRRRFLSDTPDSFKGLEMEFGTSMCHWYWRGNPMAFKCGLGALSEPVVAVLEPRVRGENFQGPLVLQFISQSMPSTPQR</sequence>
<proteinExistence type="predicted"/>
<feature type="region of interest" description="Disordered" evidence="1">
    <location>
        <begin position="1"/>
        <end position="27"/>
    </location>
</feature>
<evidence type="ECO:0000256" key="1">
    <source>
        <dbReference type="SAM" id="MobiDB-lite"/>
    </source>
</evidence>
<name>A0A165XAM8_9AGAM</name>
<gene>
    <name evidence="2" type="ORF">SISSUDRAFT_1038039</name>
</gene>
<evidence type="ECO:0000313" key="3">
    <source>
        <dbReference type="Proteomes" id="UP000076798"/>
    </source>
</evidence>